<proteinExistence type="predicted"/>
<sequence length="95" mass="11219">MVKNSDQNRFAWKGHGQRYVFFHQTKPVTLLQRLQTVASRAWSLLWIHQRKWTPSQNHLIPQSPLILFSPFLLLFPFQYFSCAKCTGPQAPPPRR</sequence>
<name>A0A0E9Y1E8_ANGAN</name>
<organism evidence="1">
    <name type="scientific">Anguilla anguilla</name>
    <name type="common">European freshwater eel</name>
    <name type="synonym">Muraena anguilla</name>
    <dbReference type="NCBI Taxonomy" id="7936"/>
    <lineage>
        <taxon>Eukaryota</taxon>
        <taxon>Metazoa</taxon>
        <taxon>Chordata</taxon>
        <taxon>Craniata</taxon>
        <taxon>Vertebrata</taxon>
        <taxon>Euteleostomi</taxon>
        <taxon>Actinopterygii</taxon>
        <taxon>Neopterygii</taxon>
        <taxon>Teleostei</taxon>
        <taxon>Anguilliformes</taxon>
        <taxon>Anguillidae</taxon>
        <taxon>Anguilla</taxon>
    </lineage>
</organism>
<evidence type="ECO:0000313" key="1">
    <source>
        <dbReference type="EMBL" id="JAI08527.1"/>
    </source>
</evidence>
<accession>A0A0E9Y1E8</accession>
<reference evidence="1" key="2">
    <citation type="journal article" date="2015" name="Fish Shellfish Immunol.">
        <title>Early steps in the European eel (Anguilla anguilla)-Vibrio vulnificus interaction in the gills: Role of the RtxA13 toxin.</title>
        <authorList>
            <person name="Callol A."/>
            <person name="Pajuelo D."/>
            <person name="Ebbesson L."/>
            <person name="Teles M."/>
            <person name="MacKenzie S."/>
            <person name="Amaro C."/>
        </authorList>
    </citation>
    <scope>NUCLEOTIDE SEQUENCE</scope>
</reference>
<dbReference type="EMBL" id="GBXM01000051">
    <property type="protein sequence ID" value="JAI08527.1"/>
    <property type="molecule type" value="Transcribed_RNA"/>
</dbReference>
<dbReference type="AlphaFoldDB" id="A0A0E9Y1E8"/>
<protein>
    <submittedName>
        <fullName evidence="1">Uncharacterized protein</fullName>
    </submittedName>
</protein>
<reference evidence="1" key="1">
    <citation type="submission" date="2014-11" db="EMBL/GenBank/DDBJ databases">
        <authorList>
            <person name="Amaro Gonzalez C."/>
        </authorList>
    </citation>
    <scope>NUCLEOTIDE SEQUENCE</scope>
</reference>